<dbReference type="PANTHER" id="PTHR36960">
    <property type="entry name" value="SI:DKEY-32E6.3"/>
    <property type="match status" value="1"/>
</dbReference>
<protein>
    <submittedName>
        <fullName evidence="1">Uncharacterized protein</fullName>
    </submittedName>
</protein>
<evidence type="ECO:0000313" key="1">
    <source>
        <dbReference type="EMBL" id="CAI5733982.1"/>
    </source>
</evidence>
<proteinExistence type="predicted"/>
<reference evidence="1" key="1">
    <citation type="submission" date="2022-12" db="EMBL/GenBank/DDBJ databases">
        <authorList>
            <person name="Webb A."/>
        </authorList>
    </citation>
    <scope>NUCLEOTIDE SEQUENCE</scope>
    <source>
        <strain evidence="1">Pd1</strain>
    </source>
</reference>
<gene>
    <name evidence="1" type="ORF">PDE001_LOCUS5570</name>
</gene>
<keyword evidence="2" id="KW-1185">Reference proteome</keyword>
<dbReference type="EMBL" id="CANTFM010001039">
    <property type="protein sequence ID" value="CAI5733982.1"/>
    <property type="molecule type" value="Genomic_DNA"/>
</dbReference>
<dbReference type="PANTHER" id="PTHR36960:SF1">
    <property type="entry name" value="SI:DKEY-32E6.3"/>
    <property type="match status" value="1"/>
</dbReference>
<comment type="caution">
    <text evidence="1">The sequence shown here is derived from an EMBL/GenBank/DDBJ whole genome shotgun (WGS) entry which is preliminary data.</text>
</comment>
<dbReference type="AlphaFoldDB" id="A0AAV0UAC5"/>
<name>A0AAV0UAC5_9STRA</name>
<accession>A0AAV0UAC5</accession>
<organism evidence="1 2">
    <name type="scientific">Peronospora destructor</name>
    <dbReference type="NCBI Taxonomy" id="86335"/>
    <lineage>
        <taxon>Eukaryota</taxon>
        <taxon>Sar</taxon>
        <taxon>Stramenopiles</taxon>
        <taxon>Oomycota</taxon>
        <taxon>Peronosporomycetes</taxon>
        <taxon>Peronosporales</taxon>
        <taxon>Peronosporaceae</taxon>
        <taxon>Peronospora</taxon>
    </lineage>
</organism>
<sequence length="361" mass="41555">MDEPHLLLHFDVNKTVIMHDPVQGKTLLHILNDLLTERALGRIDGKSQRVWNWNGERALDKTREVGEDWVSYGNFLRTQFPMSSDPKKAEKNKHKRKMLRQNFTVIGNPGQGLVTEYDALLQHLLLPSTAASEAQLEEVGAETFGDDLHSVAKEFNSFCEGRHPCFPLAKPMDGSGGGVDRRMHLDEMSNGEMPRFGTFLRAEGTTALIMGTFKQPKTVDKAEPLAFYASRMESVRIVQGLPKIHDFLARRWRHTQETLALRDFYPHWFFNMTDATAGKLLTLDPTDDTENVHAMFFDDNILSHDAHIVDARFAHNDVALDFEDTRELHLMRVEPLDVIQRDTYFIERLETSLQRWKQKRQ</sequence>
<dbReference type="Proteomes" id="UP001162029">
    <property type="component" value="Unassembled WGS sequence"/>
</dbReference>
<evidence type="ECO:0000313" key="2">
    <source>
        <dbReference type="Proteomes" id="UP001162029"/>
    </source>
</evidence>